<evidence type="ECO:0000313" key="2">
    <source>
        <dbReference type="EMBL" id="GBQ03470.1"/>
    </source>
</evidence>
<evidence type="ECO:0008006" key="4">
    <source>
        <dbReference type="Google" id="ProtNLM"/>
    </source>
</evidence>
<feature type="compositionally biased region" description="Low complexity" evidence="1">
    <location>
        <begin position="8"/>
        <end position="25"/>
    </location>
</feature>
<comment type="caution">
    <text evidence="2">The sequence shown here is derived from an EMBL/GenBank/DDBJ whole genome shotgun (WGS) entry which is preliminary data.</text>
</comment>
<dbReference type="InterPro" id="IPR029063">
    <property type="entry name" value="SAM-dependent_MTases_sf"/>
</dbReference>
<dbReference type="EMBL" id="BGZL01000018">
    <property type="protein sequence ID" value="GBQ03470.1"/>
    <property type="molecule type" value="Genomic_DNA"/>
</dbReference>
<feature type="compositionally biased region" description="Basic and acidic residues" evidence="1">
    <location>
        <begin position="65"/>
        <end position="86"/>
    </location>
</feature>
<accession>A0A388T656</accession>
<dbReference type="Gene3D" id="3.40.50.150">
    <property type="entry name" value="Vaccinia Virus protein VP39"/>
    <property type="match status" value="1"/>
</dbReference>
<dbReference type="SUPFAM" id="SSF53335">
    <property type="entry name" value="S-adenosyl-L-methionine-dependent methyltransferases"/>
    <property type="match status" value="1"/>
</dbReference>
<organism evidence="2 3">
    <name type="scientific">Streptomyces spongiicola</name>
    <dbReference type="NCBI Taxonomy" id="1690221"/>
    <lineage>
        <taxon>Bacteria</taxon>
        <taxon>Bacillati</taxon>
        <taxon>Actinomycetota</taxon>
        <taxon>Actinomycetes</taxon>
        <taxon>Kitasatosporales</taxon>
        <taxon>Streptomycetaceae</taxon>
        <taxon>Streptomyces</taxon>
    </lineage>
</organism>
<dbReference type="Proteomes" id="UP000265354">
    <property type="component" value="Unassembled WGS sequence"/>
</dbReference>
<sequence>MVRHRIRTAGAGPAPATTAGPHRTAAPPPHPVRVPRGASPRRSHLRPDHPALPPAPCHPAPCHPAPDHPAPDHPAPDHPAPDHPAPDRPAPGEPATGPLSDPYRRSAPQPLSDPTEEQHPVRFDATGKVSLDHIYAQPDPRTYFSVLRPLGYCVPQQAKPWFAKLIREYRESRRVTVPQVLDIGCSYGINAALVKYDATLDELYDRYGDVRAGDDSRAALLARDRELARSRRPARPLRFVGLDAAGGALAYALEAGFLDDAVHADLENYDPTPRQRARLAGTDLVISTGCLGYVTERTLTRVVRAQGGRLPWMAHFVLRMFPFASVEHALAGLGYRTVRVDEVFKQRRFASPEEQALVLDGMAAAGVDARGLEAEGWLHAQLYISRPYDTAGTDDPKRDQ</sequence>
<reference evidence="2 3" key="1">
    <citation type="submission" date="2018-07" db="EMBL/GenBank/DDBJ databases">
        <title>Whole Genome Shotgun Sequence of Streptomyces spongiicola strain 531S.</title>
        <authorList>
            <person name="Dohra H."/>
            <person name="Kodani S."/>
        </authorList>
    </citation>
    <scope>NUCLEOTIDE SEQUENCE [LARGE SCALE GENOMIC DNA]</scope>
    <source>
        <strain evidence="2 3">531S</strain>
    </source>
</reference>
<dbReference type="AlphaFoldDB" id="A0A388T656"/>
<evidence type="ECO:0000313" key="3">
    <source>
        <dbReference type="Proteomes" id="UP000265354"/>
    </source>
</evidence>
<feature type="region of interest" description="Disordered" evidence="1">
    <location>
        <begin position="1"/>
        <end position="121"/>
    </location>
</feature>
<name>A0A388T656_9ACTN</name>
<proteinExistence type="predicted"/>
<evidence type="ECO:0000256" key="1">
    <source>
        <dbReference type="SAM" id="MobiDB-lite"/>
    </source>
</evidence>
<feature type="compositionally biased region" description="Pro residues" evidence="1">
    <location>
        <begin position="50"/>
        <end position="64"/>
    </location>
</feature>
<protein>
    <recommendedName>
        <fullName evidence="4">Methyltransferase type 12</fullName>
    </recommendedName>
</protein>
<gene>
    <name evidence="2" type="ORF">SSP531S_49450</name>
</gene>